<evidence type="ECO:0000256" key="1">
    <source>
        <dbReference type="SAM" id="MobiDB-lite"/>
    </source>
</evidence>
<sequence>MFFFGFLDLFYSKNKGDSSHYPSYRAKADPDRAYSDSFRLTRSSPIQLSSGFTPFRNQQISGQESPFLTIPGSFQEKTRIQGQKQYLFQPKAEKVIPNDPEAVGLGERSAQKPEIDVNTSRISNPTNINITPTQTEHNVVTPESNLNSDALWLQMSQFAEKTHKQLAELQERNERMKTLTASMDKIVKTPQQGHSQLSMTSGETNKRLNKSLKNSTTEKGTGIVWIKT</sequence>
<evidence type="ECO:0000313" key="3">
    <source>
        <dbReference type="Proteomes" id="UP000765509"/>
    </source>
</evidence>
<name>A0A9Q3CKA2_9BASI</name>
<dbReference type="EMBL" id="AVOT02008237">
    <property type="protein sequence ID" value="MBW0485584.1"/>
    <property type="molecule type" value="Genomic_DNA"/>
</dbReference>
<protein>
    <submittedName>
        <fullName evidence="2">Uncharacterized protein</fullName>
    </submittedName>
</protein>
<feature type="region of interest" description="Disordered" evidence="1">
    <location>
        <begin position="187"/>
        <end position="228"/>
    </location>
</feature>
<gene>
    <name evidence="2" type="ORF">O181_025299</name>
</gene>
<proteinExistence type="predicted"/>
<dbReference type="Proteomes" id="UP000765509">
    <property type="component" value="Unassembled WGS sequence"/>
</dbReference>
<keyword evidence="3" id="KW-1185">Reference proteome</keyword>
<comment type="caution">
    <text evidence="2">The sequence shown here is derived from an EMBL/GenBank/DDBJ whole genome shotgun (WGS) entry which is preliminary data.</text>
</comment>
<feature type="compositionally biased region" description="Polar residues" evidence="1">
    <location>
        <begin position="189"/>
        <end position="203"/>
    </location>
</feature>
<organism evidence="2 3">
    <name type="scientific">Austropuccinia psidii MF-1</name>
    <dbReference type="NCBI Taxonomy" id="1389203"/>
    <lineage>
        <taxon>Eukaryota</taxon>
        <taxon>Fungi</taxon>
        <taxon>Dikarya</taxon>
        <taxon>Basidiomycota</taxon>
        <taxon>Pucciniomycotina</taxon>
        <taxon>Pucciniomycetes</taxon>
        <taxon>Pucciniales</taxon>
        <taxon>Sphaerophragmiaceae</taxon>
        <taxon>Austropuccinia</taxon>
    </lineage>
</organism>
<reference evidence="2" key="1">
    <citation type="submission" date="2021-03" db="EMBL/GenBank/DDBJ databases">
        <title>Draft genome sequence of rust myrtle Austropuccinia psidii MF-1, a brazilian biotype.</title>
        <authorList>
            <person name="Quecine M.C."/>
            <person name="Pachon D.M.R."/>
            <person name="Bonatelli M.L."/>
            <person name="Correr F.H."/>
            <person name="Franceschini L.M."/>
            <person name="Leite T.F."/>
            <person name="Margarido G.R.A."/>
            <person name="Almeida C.A."/>
            <person name="Ferrarezi J.A."/>
            <person name="Labate C.A."/>
        </authorList>
    </citation>
    <scope>NUCLEOTIDE SEQUENCE</scope>
    <source>
        <strain evidence="2">MF-1</strain>
    </source>
</reference>
<evidence type="ECO:0000313" key="2">
    <source>
        <dbReference type="EMBL" id="MBW0485584.1"/>
    </source>
</evidence>
<dbReference type="AlphaFoldDB" id="A0A9Q3CKA2"/>
<accession>A0A9Q3CKA2</accession>